<protein>
    <submittedName>
        <fullName evidence="1">Uncharacterized protein</fullName>
    </submittedName>
</protein>
<accession>E1YC48</accession>
<evidence type="ECO:0000313" key="1">
    <source>
        <dbReference type="EMBL" id="CBX28142.1"/>
    </source>
</evidence>
<reference evidence="1" key="1">
    <citation type="journal article" date="2011" name="Environ. Microbiol.">
        <title>Genomic insights into the metabolic potential of the polycyclic aromatic hydrocarbon degrading sulfate-reducing Deltaproteobacterium N47.</title>
        <authorList>
            <person name="Bergmann F."/>
            <person name="Selesi D."/>
            <person name="Weinmaier T."/>
            <person name="Tischler P."/>
            <person name="Rattei T."/>
            <person name="Meckenstock R.U."/>
        </authorList>
    </citation>
    <scope>NUCLEOTIDE SEQUENCE</scope>
</reference>
<dbReference type="AlphaFoldDB" id="E1YC48"/>
<dbReference type="EMBL" id="FR695868">
    <property type="protein sequence ID" value="CBX28142.1"/>
    <property type="molecule type" value="Genomic_DNA"/>
</dbReference>
<name>E1YC48_9BACT</name>
<sequence>MFLTHRLHYRLWDKQLLSAFRRIKKVDQPLIDLISADLWSTCCSIANGEEEMLSILNCYYDELKKE</sequence>
<gene>
    <name evidence="1" type="ORF">N47_G34660</name>
</gene>
<organism evidence="1">
    <name type="scientific">uncultured Desulfobacterium sp</name>
    <dbReference type="NCBI Taxonomy" id="201089"/>
    <lineage>
        <taxon>Bacteria</taxon>
        <taxon>Pseudomonadati</taxon>
        <taxon>Thermodesulfobacteriota</taxon>
        <taxon>Desulfobacteria</taxon>
        <taxon>Desulfobacterales</taxon>
        <taxon>Desulfobacteriaceae</taxon>
        <taxon>Desulfobacterium</taxon>
        <taxon>environmental samples</taxon>
    </lineage>
</organism>
<proteinExistence type="predicted"/>